<sequence>MPFRTCLAHTHIFKNWNQLPKGTQNVRIKNWNLNALSYLIPGIIERTRVIRNTCHAICPRHYGGLKWGNYVKKSCNSYICNQNE</sequence>
<accession>A0A0E9Q857</accession>
<name>A0A0E9Q857_ANGAN</name>
<reference evidence="1" key="2">
    <citation type="journal article" date="2015" name="Fish Shellfish Immunol.">
        <title>Early steps in the European eel (Anguilla anguilla)-Vibrio vulnificus interaction in the gills: Role of the RtxA13 toxin.</title>
        <authorList>
            <person name="Callol A."/>
            <person name="Pajuelo D."/>
            <person name="Ebbesson L."/>
            <person name="Teles M."/>
            <person name="MacKenzie S."/>
            <person name="Amaro C."/>
        </authorList>
    </citation>
    <scope>NUCLEOTIDE SEQUENCE</scope>
</reference>
<proteinExistence type="predicted"/>
<reference evidence="1" key="1">
    <citation type="submission" date="2014-11" db="EMBL/GenBank/DDBJ databases">
        <authorList>
            <person name="Amaro Gonzalez C."/>
        </authorList>
    </citation>
    <scope>NUCLEOTIDE SEQUENCE</scope>
</reference>
<evidence type="ECO:0000313" key="1">
    <source>
        <dbReference type="EMBL" id="JAH12525.1"/>
    </source>
</evidence>
<organism evidence="1">
    <name type="scientific">Anguilla anguilla</name>
    <name type="common">European freshwater eel</name>
    <name type="synonym">Muraena anguilla</name>
    <dbReference type="NCBI Taxonomy" id="7936"/>
    <lineage>
        <taxon>Eukaryota</taxon>
        <taxon>Metazoa</taxon>
        <taxon>Chordata</taxon>
        <taxon>Craniata</taxon>
        <taxon>Vertebrata</taxon>
        <taxon>Euteleostomi</taxon>
        <taxon>Actinopterygii</taxon>
        <taxon>Neopterygii</taxon>
        <taxon>Teleostei</taxon>
        <taxon>Anguilliformes</taxon>
        <taxon>Anguillidae</taxon>
        <taxon>Anguilla</taxon>
    </lineage>
</organism>
<dbReference type="EMBL" id="GBXM01096052">
    <property type="protein sequence ID" value="JAH12525.1"/>
    <property type="molecule type" value="Transcribed_RNA"/>
</dbReference>
<dbReference type="AlphaFoldDB" id="A0A0E9Q857"/>
<protein>
    <submittedName>
        <fullName evidence="1">Uncharacterized protein</fullName>
    </submittedName>
</protein>